<organism evidence="3 4">
    <name type="scientific">Paenibacillus apii</name>
    <dbReference type="NCBI Taxonomy" id="1850370"/>
    <lineage>
        <taxon>Bacteria</taxon>
        <taxon>Bacillati</taxon>
        <taxon>Bacillota</taxon>
        <taxon>Bacilli</taxon>
        <taxon>Bacillales</taxon>
        <taxon>Paenibacillaceae</taxon>
        <taxon>Paenibacillus</taxon>
    </lineage>
</organism>
<name>A0A6M1PHT2_9BACL</name>
<sequence>MSEELSRIKSRKNKKIRKEASGIHAKNAGKAKASASKKKEQASSPTLSRSRKSTSASRKTGQEGRKTAAPRGRKRADRPRPGEEEEQSAPSRSATYRSERVRLSKLFVNSLNVLFMMLLILLVWWGIKGAPPLRTLW</sequence>
<dbReference type="EMBL" id="JAAKGU010000001">
    <property type="protein sequence ID" value="NGM81513.1"/>
    <property type="molecule type" value="Genomic_DNA"/>
</dbReference>
<evidence type="ECO:0000313" key="4">
    <source>
        <dbReference type="Proteomes" id="UP000480151"/>
    </source>
</evidence>
<accession>A0A6M1PHT2</accession>
<dbReference type="RefSeq" id="WP_165094459.1">
    <property type="nucleotide sequence ID" value="NZ_JAAKGU010000001.1"/>
</dbReference>
<protein>
    <submittedName>
        <fullName evidence="3">Uncharacterized protein</fullName>
    </submittedName>
</protein>
<keyword evidence="4" id="KW-1185">Reference proteome</keyword>
<dbReference type="Proteomes" id="UP000480151">
    <property type="component" value="Unassembled WGS sequence"/>
</dbReference>
<evidence type="ECO:0000256" key="1">
    <source>
        <dbReference type="SAM" id="MobiDB-lite"/>
    </source>
</evidence>
<keyword evidence="2" id="KW-0472">Membrane</keyword>
<dbReference type="AlphaFoldDB" id="A0A6M1PHT2"/>
<gene>
    <name evidence="3" type="ORF">G5B47_03705</name>
</gene>
<feature type="region of interest" description="Disordered" evidence="1">
    <location>
        <begin position="1"/>
        <end position="96"/>
    </location>
</feature>
<keyword evidence="2" id="KW-0812">Transmembrane</keyword>
<proteinExistence type="predicted"/>
<feature type="compositionally biased region" description="Basic residues" evidence="1">
    <location>
        <begin position="8"/>
        <end position="17"/>
    </location>
</feature>
<evidence type="ECO:0000313" key="3">
    <source>
        <dbReference type="EMBL" id="NGM81513.1"/>
    </source>
</evidence>
<feature type="transmembrane region" description="Helical" evidence="2">
    <location>
        <begin position="106"/>
        <end position="127"/>
    </location>
</feature>
<comment type="caution">
    <text evidence="3">The sequence shown here is derived from an EMBL/GenBank/DDBJ whole genome shotgun (WGS) entry which is preliminary data.</text>
</comment>
<evidence type="ECO:0000256" key="2">
    <source>
        <dbReference type="SAM" id="Phobius"/>
    </source>
</evidence>
<feature type="compositionally biased region" description="Low complexity" evidence="1">
    <location>
        <begin position="25"/>
        <end position="34"/>
    </location>
</feature>
<reference evidence="3 4" key="1">
    <citation type="submission" date="2020-02" db="EMBL/GenBank/DDBJ databases">
        <authorList>
            <person name="Gao J."/>
            <person name="Sun J."/>
        </authorList>
    </citation>
    <scope>NUCLEOTIDE SEQUENCE [LARGE SCALE GENOMIC DNA]</scope>
    <source>
        <strain evidence="3 4">7124</strain>
    </source>
</reference>
<keyword evidence="2" id="KW-1133">Transmembrane helix</keyword>